<comment type="subcellular location">
    <subcellularLocation>
        <location evidence="1">Membrane</location>
        <topology evidence="1">Multi-pass membrane protein</topology>
    </subcellularLocation>
</comment>
<proteinExistence type="inferred from homology"/>
<evidence type="ECO:0000256" key="3">
    <source>
        <dbReference type="ARBA" id="ARBA00022448"/>
    </source>
</evidence>
<dbReference type="Gene3D" id="1.10.287.770">
    <property type="entry name" value="YojJ-like"/>
    <property type="match status" value="1"/>
</dbReference>
<keyword evidence="11 13" id="KW-0739">Sodium transport</keyword>
<evidence type="ECO:0000256" key="10">
    <source>
        <dbReference type="ARBA" id="ARBA00023180"/>
    </source>
</evidence>
<evidence type="ECO:0000256" key="7">
    <source>
        <dbReference type="ARBA" id="ARBA00023053"/>
    </source>
</evidence>
<dbReference type="PRINTS" id="PR01078">
    <property type="entry name" value="AMINACHANNEL"/>
</dbReference>
<evidence type="ECO:0000313" key="16">
    <source>
        <dbReference type="WBParaSite" id="SPAL_0001462100.1"/>
    </source>
</evidence>
<evidence type="ECO:0000256" key="14">
    <source>
        <dbReference type="SAM" id="Phobius"/>
    </source>
</evidence>
<reference evidence="16" key="1">
    <citation type="submission" date="2017-02" db="UniProtKB">
        <authorList>
            <consortium name="WormBaseParasite"/>
        </authorList>
    </citation>
    <scope>IDENTIFICATION</scope>
</reference>
<evidence type="ECO:0000256" key="4">
    <source>
        <dbReference type="ARBA" id="ARBA00022461"/>
    </source>
</evidence>
<keyword evidence="9 14" id="KW-0472">Membrane</keyword>
<dbReference type="InterPro" id="IPR001873">
    <property type="entry name" value="ENaC"/>
</dbReference>
<evidence type="ECO:0000256" key="2">
    <source>
        <dbReference type="ARBA" id="ARBA00007193"/>
    </source>
</evidence>
<keyword evidence="10" id="KW-0325">Glycoprotein</keyword>
<dbReference type="Proteomes" id="UP000046392">
    <property type="component" value="Unplaced"/>
</dbReference>
<comment type="similarity">
    <text evidence="2 13">Belongs to the amiloride-sensitive sodium channel (TC 1.A.6) family.</text>
</comment>
<accession>A0A0N5C9P2</accession>
<name>A0A0N5C9P2_STREA</name>
<feature type="transmembrane region" description="Helical" evidence="14">
    <location>
        <begin position="30"/>
        <end position="50"/>
    </location>
</feature>
<protein>
    <submittedName>
        <fullName evidence="16">Acid-sensing ion channel 5</fullName>
    </submittedName>
</protein>
<dbReference type="GO" id="GO:0005886">
    <property type="term" value="C:plasma membrane"/>
    <property type="evidence" value="ECO:0007669"/>
    <property type="project" value="TreeGrafter"/>
</dbReference>
<dbReference type="WBParaSite" id="SPAL_0001462100.1">
    <property type="protein sequence ID" value="SPAL_0001462100.1"/>
    <property type="gene ID" value="SPAL_0001462100"/>
</dbReference>
<keyword evidence="7" id="KW-0915">Sodium</keyword>
<organism evidence="15 16">
    <name type="scientific">Strongyloides papillosus</name>
    <name type="common">Intestinal threadworm</name>
    <dbReference type="NCBI Taxonomy" id="174720"/>
    <lineage>
        <taxon>Eukaryota</taxon>
        <taxon>Metazoa</taxon>
        <taxon>Ecdysozoa</taxon>
        <taxon>Nematoda</taxon>
        <taxon>Chromadorea</taxon>
        <taxon>Rhabditida</taxon>
        <taxon>Tylenchina</taxon>
        <taxon>Panagrolaimomorpha</taxon>
        <taxon>Strongyloidoidea</taxon>
        <taxon>Strongyloididae</taxon>
        <taxon>Strongyloides</taxon>
    </lineage>
</organism>
<dbReference type="AlphaFoldDB" id="A0A0N5C9P2"/>
<evidence type="ECO:0000256" key="12">
    <source>
        <dbReference type="ARBA" id="ARBA00023303"/>
    </source>
</evidence>
<keyword evidence="5 13" id="KW-0812">Transmembrane</keyword>
<evidence type="ECO:0000256" key="8">
    <source>
        <dbReference type="ARBA" id="ARBA00023065"/>
    </source>
</evidence>
<dbReference type="STRING" id="174720.A0A0N5C9P2"/>
<evidence type="ECO:0000256" key="6">
    <source>
        <dbReference type="ARBA" id="ARBA00022989"/>
    </source>
</evidence>
<dbReference type="Pfam" id="PF00858">
    <property type="entry name" value="ASC"/>
    <property type="match status" value="1"/>
</dbReference>
<feature type="transmembrane region" description="Helical" evidence="14">
    <location>
        <begin position="439"/>
        <end position="462"/>
    </location>
</feature>
<dbReference type="PANTHER" id="PTHR11690:SF244">
    <property type="entry name" value="DEGENERIN LIKE"/>
    <property type="match status" value="1"/>
</dbReference>
<evidence type="ECO:0000256" key="5">
    <source>
        <dbReference type="ARBA" id="ARBA00022692"/>
    </source>
</evidence>
<sequence length="475" mass="55170">MSLKEIIKDFSNWSGVNVVTQAYYSRNKKILFLWILFMISMLTLTILLIMQKIFVKKIETKVLTTRRVNEDFFPKISVCFNIHNKYDEDSIFDSDPEFKNEFYGKKFSTEMKTNSFHDPEMYINNLQRNFRISYKKSLTGQDDLTKISVIECTYLGQNCNKFMTIINYDEHGIGRCFLFENKKQKFGAFSRVGKEFGLSVLLKNEISDIKNHFRKAYGYPPYLSIQYQILNPKDKENHLLTTFHTDVLPLGYEVNIPITITKEIKNKATTNCLDYNTEDPDSLHESGAYTYESCYTNCLKKNQLAQCPSVTPFEPNFMMCGKVKPCTCNDLNCFNCLSDSLFPNNLNNGNLHPEFKDKCSCPPPCESYTYKTNPNYSKLHAKNMAAMLGITGSEEDLEDDISANYVILNFFIKEHTVLTKKEEIVYRSANLFADIGNSLSLLLGLGMINIIEIFFCLFLIIIDRIRYFIKFRHLY</sequence>
<keyword evidence="4 13" id="KW-0894">Sodium channel</keyword>
<keyword evidence="8 13" id="KW-0406">Ion transport</keyword>
<keyword evidence="3 13" id="KW-0813">Transport</keyword>
<keyword evidence="6 14" id="KW-1133">Transmembrane helix</keyword>
<evidence type="ECO:0000256" key="13">
    <source>
        <dbReference type="RuleBase" id="RU000679"/>
    </source>
</evidence>
<evidence type="ECO:0000256" key="9">
    <source>
        <dbReference type="ARBA" id="ARBA00023136"/>
    </source>
</evidence>
<dbReference type="PANTHER" id="PTHR11690">
    <property type="entry name" value="AMILORIDE-SENSITIVE SODIUM CHANNEL-RELATED"/>
    <property type="match status" value="1"/>
</dbReference>
<dbReference type="GO" id="GO:0015280">
    <property type="term" value="F:ligand-gated sodium channel activity"/>
    <property type="evidence" value="ECO:0007669"/>
    <property type="project" value="TreeGrafter"/>
</dbReference>
<evidence type="ECO:0000256" key="11">
    <source>
        <dbReference type="ARBA" id="ARBA00023201"/>
    </source>
</evidence>
<evidence type="ECO:0000313" key="15">
    <source>
        <dbReference type="Proteomes" id="UP000046392"/>
    </source>
</evidence>
<keyword evidence="15" id="KW-1185">Reference proteome</keyword>
<evidence type="ECO:0000256" key="1">
    <source>
        <dbReference type="ARBA" id="ARBA00004141"/>
    </source>
</evidence>
<keyword evidence="12 13" id="KW-0407">Ion channel</keyword>